<name>A0A2C9UGC6_MANES</name>
<dbReference type="Proteomes" id="UP000091857">
    <property type="component" value="Chromosome 15"/>
</dbReference>
<protein>
    <recommendedName>
        <fullName evidence="3">Angiotensin-converting enzyme 2</fullName>
    </recommendedName>
</protein>
<dbReference type="EMBL" id="CM004401">
    <property type="protein sequence ID" value="OAY29489.1"/>
    <property type="molecule type" value="Genomic_DNA"/>
</dbReference>
<proteinExistence type="predicted"/>
<dbReference type="PANTHER" id="PTHR31871">
    <property type="entry name" value="OS02G0137100 PROTEIN"/>
    <property type="match status" value="1"/>
</dbReference>
<dbReference type="InterPro" id="IPR006476">
    <property type="entry name" value="CHP01589_pln"/>
</dbReference>
<dbReference type="AlphaFoldDB" id="A0A2C9UGC6"/>
<dbReference type="NCBIfam" id="TIGR01589">
    <property type="entry name" value="A_thal_3526"/>
    <property type="match status" value="1"/>
</dbReference>
<sequence>MFVHEHGFPCLHCQPQDYIRMVQHLIERCLLFHMSRDDCIKALAKHANIHPVVTLTVWKELLKENKGFFRAYFNGISPRHSTSRAAAAAAAGGRVAPLTRVACYTSSYQYHK</sequence>
<comment type="caution">
    <text evidence="1">The sequence shown here is derived from an EMBL/GenBank/DDBJ whole genome shotgun (WGS) entry which is preliminary data.</text>
</comment>
<dbReference type="Pfam" id="PF09713">
    <property type="entry name" value="A_thal_3526"/>
    <property type="match status" value="1"/>
</dbReference>
<dbReference type="OMA" id="FHMSRDD"/>
<dbReference type="OrthoDB" id="765837at2759"/>
<evidence type="ECO:0000313" key="1">
    <source>
        <dbReference type="EMBL" id="OAY29489.1"/>
    </source>
</evidence>
<dbReference type="PANTHER" id="PTHR31871:SF55">
    <property type="entry name" value="ANGIOTENSIN-CONVERTING ENZYME 2"/>
    <property type="match status" value="1"/>
</dbReference>
<dbReference type="Gramene" id="Manes.15G148900.1.v8.1">
    <property type="protein sequence ID" value="Manes.15G148900.1.v8.1.CDS"/>
    <property type="gene ID" value="Manes.15G148900.v8.1"/>
</dbReference>
<organism evidence="1 2">
    <name type="scientific">Manihot esculenta</name>
    <name type="common">Cassava</name>
    <name type="synonym">Jatropha manihot</name>
    <dbReference type="NCBI Taxonomy" id="3983"/>
    <lineage>
        <taxon>Eukaryota</taxon>
        <taxon>Viridiplantae</taxon>
        <taxon>Streptophyta</taxon>
        <taxon>Embryophyta</taxon>
        <taxon>Tracheophyta</taxon>
        <taxon>Spermatophyta</taxon>
        <taxon>Magnoliopsida</taxon>
        <taxon>eudicotyledons</taxon>
        <taxon>Gunneridae</taxon>
        <taxon>Pentapetalae</taxon>
        <taxon>rosids</taxon>
        <taxon>fabids</taxon>
        <taxon>Malpighiales</taxon>
        <taxon>Euphorbiaceae</taxon>
        <taxon>Crotonoideae</taxon>
        <taxon>Manihoteae</taxon>
        <taxon>Manihot</taxon>
    </lineage>
</organism>
<gene>
    <name evidence="1" type="ORF">MANES_15G148900v8</name>
</gene>
<reference evidence="2" key="1">
    <citation type="journal article" date="2016" name="Nat. Biotechnol.">
        <title>Sequencing wild and cultivated cassava and related species reveals extensive interspecific hybridization and genetic diversity.</title>
        <authorList>
            <person name="Bredeson J.V."/>
            <person name="Lyons J.B."/>
            <person name="Prochnik S.E."/>
            <person name="Wu G.A."/>
            <person name="Ha C.M."/>
            <person name="Edsinger-Gonzales E."/>
            <person name="Grimwood J."/>
            <person name="Schmutz J."/>
            <person name="Rabbi I.Y."/>
            <person name="Egesi C."/>
            <person name="Nauluvula P."/>
            <person name="Lebot V."/>
            <person name="Ndunguru J."/>
            <person name="Mkamilo G."/>
            <person name="Bart R.S."/>
            <person name="Setter T.L."/>
            <person name="Gleadow R.M."/>
            <person name="Kulakow P."/>
            <person name="Ferguson M.E."/>
            <person name="Rounsley S."/>
            <person name="Rokhsar D.S."/>
        </authorList>
    </citation>
    <scope>NUCLEOTIDE SEQUENCE [LARGE SCALE GENOMIC DNA]</scope>
    <source>
        <strain evidence="2">cv. AM560-2</strain>
    </source>
</reference>
<evidence type="ECO:0008006" key="3">
    <source>
        <dbReference type="Google" id="ProtNLM"/>
    </source>
</evidence>
<evidence type="ECO:0000313" key="2">
    <source>
        <dbReference type="Proteomes" id="UP000091857"/>
    </source>
</evidence>
<accession>A0A2C9UGC6</accession>
<keyword evidence="2" id="KW-1185">Reference proteome</keyword>